<keyword evidence="12" id="KW-1185">Reference proteome</keyword>
<dbReference type="InterPro" id="IPR000719">
    <property type="entry name" value="Prot_kinase_dom"/>
</dbReference>
<evidence type="ECO:0000313" key="12">
    <source>
        <dbReference type="Proteomes" id="UP000249016"/>
    </source>
</evidence>
<dbReference type="InterPro" id="IPR011009">
    <property type="entry name" value="Kinase-like_dom_sf"/>
</dbReference>
<dbReference type="SUPFAM" id="SSF56112">
    <property type="entry name" value="Protein kinase-like (PK-like)"/>
    <property type="match status" value="1"/>
</dbReference>
<dbReference type="PROSITE" id="PS00107">
    <property type="entry name" value="PROTEIN_KINASE_ATP"/>
    <property type="match status" value="1"/>
</dbReference>
<dbReference type="RefSeq" id="WP_111340563.1">
    <property type="nucleotide sequence ID" value="NZ_QLII01000001.1"/>
</dbReference>
<dbReference type="Proteomes" id="UP000249016">
    <property type="component" value="Unassembled WGS sequence"/>
</dbReference>
<dbReference type="PANTHER" id="PTHR43289">
    <property type="entry name" value="MITOGEN-ACTIVATED PROTEIN KINASE KINASE KINASE 20-RELATED"/>
    <property type="match status" value="1"/>
</dbReference>
<protein>
    <recommendedName>
        <fullName evidence="1">non-specific serine/threonine protein kinase</fullName>
        <ecNumber evidence="1">2.7.11.1</ecNumber>
    </recommendedName>
</protein>
<keyword evidence="3" id="KW-0808">Transferase</keyword>
<dbReference type="GO" id="GO:0004674">
    <property type="term" value="F:protein serine/threonine kinase activity"/>
    <property type="evidence" value="ECO:0007669"/>
    <property type="project" value="UniProtKB-KW"/>
</dbReference>
<name>A0A327NIC4_9BACT</name>
<evidence type="ECO:0000256" key="3">
    <source>
        <dbReference type="ARBA" id="ARBA00022679"/>
    </source>
</evidence>
<evidence type="ECO:0000256" key="8">
    <source>
        <dbReference type="SAM" id="MobiDB-lite"/>
    </source>
</evidence>
<evidence type="ECO:0000259" key="10">
    <source>
        <dbReference type="PROSITE" id="PS50011"/>
    </source>
</evidence>
<dbReference type="PANTHER" id="PTHR43289:SF6">
    <property type="entry name" value="SERINE_THREONINE-PROTEIN KINASE NEKL-3"/>
    <property type="match status" value="1"/>
</dbReference>
<comment type="caution">
    <text evidence="11">The sequence shown here is derived from an EMBL/GenBank/DDBJ whole genome shotgun (WGS) entry which is preliminary data.</text>
</comment>
<dbReference type="InterPro" id="IPR017441">
    <property type="entry name" value="Protein_kinase_ATP_BS"/>
</dbReference>
<dbReference type="OrthoDB" id="9813021at2"/>
<dbReference type="SMART" id="SM00220">
    <property type="entry name" value="S_TKc"/>
    <property type="match status" value="1"/>
</dbReference>
<evidence type="ECO:0000256" key="5">
    <source>
        <dbReference type="ARBA" id="ARBA00022777"/>
    </source>
</evidence>
<dbReference type="Gene3D" id="1.10.510.10">
    <property type="entry name" value="Transferase(Phosphotransferase) domain 1"/>
    <property type="match status" value="1"/>
</dbReference>
<keyword evidence="9" id="KW-0812">Transmembrane</keyword>
<keyword evidence="9" id="KW-0472">Membrane</keyword>
<dbReference type="FunFam" id="1.10.510.10:FF:000021">
    <property type="entry name" value="Serine/threonine protein kinase"/>
    <property type="match status" value="1"/>
</dbReference>
<keyword evidence="5" id="KW-0418">Kinase</keyword>
<feature type="region of interest" description="Disordered" evidence="8">
    <location>
        <begin position="429"/>
        <end position="486"/>
    </location>
</feature>
<keyword evidence="6 7" id="KW-0067">ATP-binding</keyword>
<dbReference type="InterPro" id="IPR008271">
    <property type="entry name" value="Ser/Thr_kinase_AS"/>
</dbReference>
<dbReference type="PROSITE" id="PS50011">
    <property type="entry name" value="PROTEIN_KINASE_DOM"/>
    <property type="match status" value="1"/>
</dbReference>
<feature type="domain" description="Protein kinase" evidence="10">
    <location>
        <begin position="17"/>
        <end position="277"/>
    </location>
</feature>
<keyword evidence="2" id="KW-0723">Serine/threonine-protein kinase</keyword>
<dbReference type="CDD" id="cd14014">
    <property type="entry name" value="STKc_PknB_like"/>
    <property type="match status" value="1"/>
</dbReference>
<gene>
    <name evidence="11" type="ORF">HMF3257_03310</name>
</gene>
<reference evidence="11 12" key="1">
    <citation type="submission" date="2018-06" db="EMBL/GenBank/DDBJ databases">
        <title>Spirosoma sp. HMF3257 Genome sequencing and assembly.</title>
        <authorList>
            <person name="Kang H."/>
            <person name="Cha I."/>
            <person name="Kim H."/>
            <person name="Kang J."/>
            <person name="Joh K."/>
        </authorList>
    </citation>
    <scope>NUCLEOTIDE SEQUENCE [LARGE SCALE GENOMIC DNA]</scope>
    <source>
        <strain evidence="11 12">HMF3257</strain>
    </source>
</reference>
<keyword evidence="4 7" id="KW-0547">Nucleotide-binding</keyword>
<sequence length="613" mass="67353">MTTTMQPTMKGRLIHHYRVESLLGEGGMGTVYKATDTHLERPVAVKMLHTHLVNQTSFMERFRNEALILARLNHPNIAVVYNFLQDGSDYFMAMEYVEGDSLETLIRKTGALPAAIAAEITRQGLEGLAHAHRKGILHRDIKPANLMLTPEGSVKLMDFGIARVIGNQRLTQVNRVIGTLEYMAPELVQGEAPSPASDLYAMGILLYELLSGKLPFASKTDYTLMQAIIREKPIALRKLNANVPKELEVIVHKALEKNPARRFADAKEFQKALQPFFSQIPTLDPALLTPRRSTPTTDVLNIQPVRKTVLAETTEISPDQNPVRTLPTQTWLSDNWQTLLAGGLILLALLFIGLIFFDKADDTKPETTIAQVKGTGSGAKIGQSTESIESQTAVASLTNETNGKPSSIAVPEPKEVEFTPVEKKVIGKQPKPVAPRTYGNGPVMVKKTEVGSPESPKPNQPVHTEAPTNPVTPPTHTEPEPVVAVPKSTARKSIAIRRLRVNLALVDGLSSDASQEGQSIRFRVTEPVMSDGELVIQSGATAYGEISRIKRADGDVFRKKNQLEFRITSVETVTGKRVALRSATFSEEAKGQPVLFRSGQTFEVRTDDDVINF</sequence>
<evidence type="ECO:0000256" key="2">
    <source>
        <dbReference type="ARBA" id="ARBA00022527"/>
    </source>
</evidence>
<feature type="transmembrane region" description="Helical" evidence="9">
    <location>
        <begin position="336"/>
        <end position="357"/>
    </location>
</feature>
<dbReference type="Pfam" id="PF00069">
    <property type="entry name" value="Pkinase"/>
    <property type="match status" value="1"/>
</dbReference>
<evidence type="ECO:0000256" key="9">
    <source>
        <dbReference type="SAM" id="Phobius"/>
    </source>
</evidence>
<organism evidence="11 12">
    <name type="scientific">Spirosoma telluris</name>
    <dbReference type="NCBI Taxonomy" id="2183553"/>
    <lineage>
        <taxon>Bacteria</taxon>
        <taxon>Pseudomonadati</taxon>
        <taxon>Bacteroidota</taxon>
        <taxon>Cytophagia</taxon>
        <taxon>Cytophagales</taxon>
        <taxon>Cytophagaceae</taxon>
        <taxon>Spirosoma</taxon>
    </lineage>
</organism>
<dbReference type="PROSITE" id="PS00108">
    <property type="entry name" value="PROTEIN_KINASE_ST"/>
    <property type="match status" value="1"/>
</dbReference>
<dbReference type="EMBL" id="QLII01000001">
    <property type="protein sequence ID" value="RAI73684.1"/>
    <property type="molecule type" value="Genomic_DNA"/>
</dbReference>
<dbReference type="Gene3D" id="3.30.200.20">
    <property type="entry name" value="Phosphorylase Kinase, domain 1"/>
    <property type="match status" value="1"/>
</dbReference>
<dbReference type="EC" id="2.7.11.1" evidence="1"/>
<evidence type="ECO:0000256" key="6">
    <source>
        <dbReference type="ARBA" id="ARBA00022840"/>
    </source>
</evidence>
<accession>A0A327NIC4</accession>
<feature type="binding site" evidence="7">
    <location>
        <position position="46"/>
    </location>
    <ligand>
        <name>ATP</name>
        <dbReference type="ChEBI" id="CHEBI:30616"/>
    </ligand>
</feature>
<dbReference type="GO" id="GO:0005524">
    <property type="term" value="F:ATP binding"/>
    <property type="evidence" value="ECO:0007669"/>
    <property type="project" value="UniProtKB-UniRule"/>
</dbReference>
<evidence type="ECO:0000256" key="7">
    <source>
        <dbReference type="PROSITE-ProRule" id="PRU10141"/>
    </source>
</evidence>
<keyword evidence="9" id="KW-1133">Transmembrane helix</keyword>
<proteinExistence type="predicted"/>
<evidence type="ECO:0000313" key="11">
    <source>
        <dbReference type="EMBL" id="RAI73684.1"/>
    </source>
</evidence>
<evidence type="ECO:0000256" key="4">
    <source>
        <dbReference type="ARBA" id="ARBA00022741"/>
    </source>
</evidence>
<dbReference type="AlphaFoldDB" id="A0A327NIC4"/>
<evidence type="ECO:0000256" key="1">
    <source>
        <dbReference type="ARBA" id="ARBA00012513"/>
    </source>
</evidence>